<evidence type="ECO:0000313" key="2">
    <source>
        <dbReference type="Proteomes" id="UP000297966"/>
    </source>
</evidence>
<dbReference type="AlphaFoldDB" id="A0A4Y9L6N4"/>
<reference evidence="1 2" key="1">
    <citation type="submission" date="2019-03" db="EMBL/GenBank/DDBJ databases">
        <title>Bradyrhizobium diversity isolated from nodules of Chamaecrista fasciculata.</title>
        <authorList>
            <person name="Klepa M.S."/>
            <person name="Urquiaga M.O."/>
            <person name="Hungria M."/>
            <person name="Delamuta J.R."/>
        </authorList>
    </citation>
    <scope>NUCLEOTIDE SEQUENCE [LARGE SCALE GENOMIC DNA]</scope>
    <source>
        <strain evidence="1 2">CNPSo 3448</strain>
    </source>
</reference>
<accession>A0A4Y9L6N4</accession>
<dbReference type="EMBL" id="SPQT01000044">
    <property type="protein sequence ID" value="TFV37984.1"/>
    <property type="molecule type" value="Genomic_DNA"/>
</dbReference>
<dbReference type="GO" id="GO:0016705">
    <property type="term" value="F:oxidoreductase activity, acting on paired donors, with incorporation or reduction of molecular oxygen"/>
    <property type="evidence" value="ECO:0007669"/>
    <property type="project" value="InterPro"/>
</dbReference>
<dbReference type="Proteomes" id="UP000297966">
    <property type="component" value="Unassembled WGS sequence"/>
</dbReference>
<protein>
    <recommendedName>
        <fullName evidence="3">YhcG N-terminal domain-containing protein</fullName>
    </recommendedName>
</protein>
<dbReference type="InterPro" id="IPR036661">
    <property type="entry name" value="Luciferase-like_sf"/>
</dbReference>
<sequence>MHYCVRLLDAVKALKQRAWYARQTIEHGWSRNILTLQKRGLFRTEYTGTTLRDHFGLPRPVSRYAKRAPEVASA</sequence>
<name>A0A4Y9L6N4_9BRAD</name>
<dbReference type="OrthoDB" id="9801263at2"/>
<keyword evidence="2" id="KW-1185">Reference proteome</keyword>
<evidence type="ECO:0008006" key="3">
    <source>
        <dbReference type="Google" id="ProtNLM"/>
    </source>
</evidence>
<dbReference type="Gene3D" id="3.20.20.30">
    <property type="entry name" value="Luciferase-like domain"/>
    <property type="match status" value="1"/>
</dbReference>
<gene>
    <name evidence="1" type="ORF">E4K65_42655</name>
</gene>
<proteinExistence type="predicted"/>
<organism evidence="1 2">
    <name type="scientific">Bradyrhizobium niftali</name>
    <dbReference type="NCBI Taxonomy" id="2560055"/>
    <lineage>
        <taxon>Bacteria</taxon>
        <taxon>Pseudomonadati</taxon>
        <taxon>Pseudomonadota</taxon>
        <taxon>Alphaproteobacteria</taxon>
        <taxon>Hyphomicrobiales</taxon>
        <taxon>Nitrobacteraceae</taxon>
        <taxon>Bradyrhizobium</taxon>
    </lineage>
</organism>
<dbReference type="SUPFAM" id="SSF51679">
    <property type="entry name" value="Bacterial luciferase-like"/>
    <property type="match status" value="1"/>
</dbReference>
<comment type="caution">
    <text evidence="1">The sequence shown here is derived from an EMBL/GenBank/DDBJ whole genome shotgun (WGS) entry which is preliminary data.</text>
</comment>
<evidence type="ECO:0000313" key="1">
    <source>
        <dbReference type="EMBL" id="TFV37984.1"/>
    </source>
</evidence>